<accession>A0A7S0GB77</accession>
<evidence type="ECO:0000256" key="3">
    <source>
        <dbReference type="ARBA" id="ARBA00023274"/>
    </source>
</evidence>
<protein>
    <recommendedName>
        <fullName evidence="4">Large ribosomal subunit protein bL12 C-terminal domain-containing protein</fullName>
    </recommendedName>
</protein>
<dbReference type="HAMAP" id="MF_00368">
    <property type="entry name" value="Ribosomal_bL12"/>
    <property type="match status" value="1"/>
</dbReference>
<sequence>MLPRRIFTKIRTSGLIKKSIFPARSSVNSQRCISSTHAMLKEGGVSPVKTFATENPELVEQPKPGKLSNEEKVYFDDFEPGEPIEMIPLPPFDDGSGKVLASPELHKLADRILNLNLLEVHQLTLLFNDHFNFGGNDLSQLVGGGGGGGGGGESQVVEEVVEEKTVFDIKLTGFDKKAKIKIIKEVRSATELGLKEAKEMVEGAPKIIKKDMKKEDAEAFKEKLEALGATVEIV</sequence>
<dbReference type="GO" id="GO:1990904">
    <property type="term" value="C:ribonucleoprotein complex"/>
    <property type="evidence" value="ECO:0007669"/>
    <property type="project" value="UniProtKB-KW"/>
</dbReference>
<keyword evidence="3" id="KW-0687">Ribonucleoprotein</keyword>
<dbReference type="SUPFAM" id="SSF54736">
    <property type="entry name" value="ClpS-like"/>
    <property type="match status" value="1"/>
</dbReference>
<evidence type="ECO:0000313" key="5">
    <source>
        <dbReference type="EMBL" id="CAD8413502.1"/>
    </source>
</evidence>
<reference evidence="5" key="1">
    <citation type="submission" date="2021-01" db="EMBL/GenBank/DDBJ databases">
        <authorList>
            <person name="Corre E."/>
            <person name="Pelletier E."/>
            <person name="Niang G."/>
            <person name="Scheremetjew M."/>
            <person name="Finn R."/>
            <person name="Kale V."/>
            <person name="Holt S."/>
            <person name="Cochrane G."/>
            <person name="Meng A."/>
            <person name="Brown T."/>
            <person name="Cohen L."/>
        </authorList>
    </citation>
    <scope>NUCLEOTIDE SEQUENCE</scope>
    <source>
        <strain evidence="5">CCAP1064/1</strain>
    </source>
</reference>
<evidence type="ECO:0000256" key="2">
    <source>
        <dbReference type="ARBA" id="ARBA00022980"/>
    </source>
</evidence>
<dbReference type="InterPro" id="IPR013823">
    <property type="entry name" value="Ribosomal_bL12_C"/>
</dbReference>
<dbReference type="InterPro" id="IPR014719">
    <property type="entry name" value="Ribosomal_bL12_C/ClpS-like"/>
</dbReference>
<dbReference type="PANTHER" id="PTHR45987:SF4">
    <property type="entry name" value="LARGE RIBOSOMAL SUBUNIT PROTEIN BL12M"/>
    <property type="match status" value="1"/>
</dbReference>
<dbReference type="InterPro" id="IPR000206">
    <property type="entry name" value="Ribosomal_bL12"/>
</dbReference>
<organism evidence="5">
    <name type="scientific">Proboscia inermis</name>
    <dbReference type="NCBI Taxonomy" id="420281"/>
    <lineage>
        <taxon>Eukaryota</taxon>
        <taxon>Sar</taxon>
        <taxon>Stramenopiles</taxon>
        <taxon>Ochrophyta</taxon>
        <taxon>Bacillariophyta</taxon>
        <taxon>Coscinodiscophyceae</taxon>
        <taxon>Rhizosoleniophycidae</taxon>
        <taxon>Rhizosoleniales</taxon>
        <taxon>Rhizosoleniaceae</taxon>
        <taxon>Proboscia</taxon>
    </lineage>
</organism>
<comment type="similarity">
    <text evidence="1">Belongs to the bacterial ribosomal protein bL12 family.</text>
</comment>
<dbReference type="GO" id="GO:0006412">
    <property type="term" value="P:translation"/>
    <property type="evidence" value="ECO:0007669"/>
    <property type="project" value="InterPro"/>
</dbReference>
<evidence type="ECO:0000259" key="4">
    <source>
        <dbReference type="Pfam" id="PF00542"/>
    </source>
</evidence>
<dbReference type="CDD" id="cd00387">
    <property type="entry name" value="Ribosomal_L7_L12"/>
    <property type="match status" value="1"/>
</dbReference>
<keyword evidence="2" id="KW-0689">Ribosomal protein</keyword>
<proteinExistence type="inferred from homology"/>
<evidence type="ECO:0000256" key="1">
    <source>
        <dbReference type="ARBA" id="ARBA00007197"/>
    </source>
</evidence>
<dbReference type="GO" id="GO:0003729">
    <property type="term" value="F:mRNA binding"/>
    <property type="evidence" value="ECO:0007669"/>
    <property type="project" value="TreeGrafter"/>
</dbReference>
<dbReference type="EMBL" id="HBEL01020667">
    <property type="protein sequence ID" value="CAD8413502.1"/>
    <property type="molecule type" value="Transcribed_RNA"/>
</dbReference>
<gene>
    <name evidence="5" type="ORF">PINE0816_LOCUS9633</name>
</gene>
<dbReference type="GO" id="GO:0003735">
    <property type="term" value="F:structural constituent of ribosome"/>
    <property type="evidence" value="ECO:0007669"/>
    <property type="project" value="InterPro"/>
</dbReference>
<dbReference type="NCBIfam" id="TIGR00855">
    <property type="entry name" value="L12"/>
    <property type="match status" value="1"/>
</dbReference>
<dbReference type="Gene3D" id="3.30.1390.10">
    <property type="match status" value="1"/>
</dbReference>
<name>A0A7S0GB77_9STRA</name>
<dbReference type="AlphaFoldDB" id="A0A7S0GB77"/>
<dbReference type="GO" id="GO:0005840">
    <property type="term" value="C:ribosome"/>
    <property type="evidence" value="ECO:0007669"/>
    <property type="project" value="UniProtKB-KW"/>
</dbReference>
<feature type="domain" description="Large ribosomal subunit protein bL12 C-terminal" evidence="4">
    <location>
        <begin position="167"/>
        <end position="233"/>
    </location>
</feature>
<dbReference type="FunFam" id="3.30.1390.10:FF:000001">
    <property type="entry name" value="50S ribosomal protein L7/L12"/>
    <property type="match status" value="1"/>
</dbReference>
<dbReference type="PANTHER" id="PTHR45987">
    <property type="entry name" value="39S RIBOSOMAL PROTEIN L12"/>
    <property type="match status" value="1"/>
</dbReference>
<dbReference type="Pfam" id="PF00542">
    <property type="entry name" value="Ribosomal_L12"/>
    <property type="match status" value="1"/>
</dbReference>